<dbReference type="InterPro" id="IPR004183">
    <property type="entry name" value="Xdiol_dOase_suB"/>
</dbReference>
<sequence length="303" mass="33282">MATVIGGIGISHTPSMGVEYDRGMAAQDGFSPRWQPWYDGTRRVEELLVRLAPDHLVVVYNDHLNYFDLDNYPALAIGVGERFRQADEGWGPRDLPDLAGDTRWGVHLTEQLTAREFDLTVSQDLAIDHGVFSWLPYVFRRTDGAWPVTVTPIAVNMVRQPLPAASRLRSLGAAIRASVEAFPGAERVLVIATGGMSHQISGGRFGMANEDLDRYFLARLPDHLDELAAIPVREYMRLGGTDAAELILWFAMRAALSARARPVYTFQAVPSITGCGALVMAEPGALDDTDLDDSETTQPEVNS</sequence>
<dbReference type="OrthoDB" id="8673673at2"/>
<dbReference type="GO" id="GO:0008198">
    <property type="term" value="F:ferrous iron binding"/>
    <property type="evidence" value="ECO:0007669"/>
    <property type="project" value="InterPro"/>
</dbReference>
<reference evidence="2 3" key="1">
    <citation type="submission" date="2018-11" db="EMBL/GenBank/DDBJ databases">
        <title>Trebonia kvetii gen.nov., sp.nov., a novel acidophilic actinobacterium, and proposal of the new actinobacterial family Treboniaceae fam. nov.</title>
        <authorList>
            <person name="Rapoport D."/>
            <person name="Sagova-Mareckova M."/>
            <person name="Sedlacek I."/>
            <person name="Provaznik J."/>
            <person name="Kralova S."/>
            <person name="Pavlinic D."/>
            <person name="Benes V."/>
            <person name="Kopecky J."/>
        </authorList>
    </citation>
    <scope>NUCLEOTIDE SEQUENCE [LARGE SCALE GENOMIC DNA]</scope>
    <source>
        <strain evidence="2 3">15Tr583</strain>
    </source>
</reference>
<evidence type="ECO:0000313" key="2">
    <source>
        <dbReference type="EMBL" id="TVZ04504.1"/>
    </source>
</evidence>
<evidence type="ECO:0000259" key="1">
    <source>
        <dbReference type="Pfam" id="PF02900"/>
    </source>
</evidence>
<organism evidence="2 3">
    <name type="scientific">Trebonia kvetii</name>
    <dbReference type="NCBI Taxonomy" id="2480626"/>
    <lineage>
        <taxon>Bacteria</taxon>
        <taxon>Bacillati</taxon>
        <taxon>Actinomycetota</taxon>
        <taxon>Actinomycetes</taxon>
        <taxon>Streptosporangiales</taxon>
        <taxon>Treboniaceae</taxon>
        <taxon>Trebonia</taxon>
    </lineage>
</organism>
<proteinExistence type="predicted"/>
<evidence type="ECO:0000313" key="3">
    <source>
        <dbReference type="Proteomes" id="UP000460272"/>
    </source>
</evidence>
<keyword evidence="2" id="KW-0560">Oxidoreductase</keyword>
<dbReference type="RefSeq" id="WP_145854528.1">
    <property type="nucleotide sequence ID" value="NZ_RPFW01000003.1"/>
</dbReference>
<name>A0A6P2BZI6_9ACTN</name>
<accession>A0A6P2BZI6</accession>
<keyword evidence="3" id="KW-1185">Reference proteome</keyword>
<dbReference type="Pfam" id="PF02900">
    <property type="entry name" value="LigB"/>
    <property type="match status" value="1"/>
</dbReference>
<protein>
    <submittedName>
        <fullName evidence="2">Protocatechuate 3,4-dioxygenase</fullName>
    </submittedName>
</protein>
<dbReference type="EMBL" id="RPFW01000003">
    <property type="protein sequence ID" value="TVZ04504.1"/>
    <property type="molecule type" value="Genomic_DNA"/>
</dbReference>
<dbReference type="Proteomes" id="UP000460272">
    <property type="component" value="Unassembled WGS sequence"/>
</dbReference>
<gene>
    <name evidence="2" type="ORF">EAS64_19285</name>
</gene>
<dbReference type="Gene3D" id="3.40.830.10">
    <property type="entry name" value="LigB-like"/>
    <property type="match status" value="1"/>
</dbReference>
<comment type="caution">
    <text evidence="2">The sequence shown here is derived from an EMBL/GenBank/DDBJ whole genome shotgun (WGS) entry which is preliminary data.</text>
</comment>
<keyword evidence="2" id="KW-0223">Dioxygenase</keyword>
<dbReference type="GO" id="GO:0016702">
    <property type="term" value="F:oxidoreductase activity, acting on single donors with incorporation of molecular oxygen, incorporation of two atoms of oxygen"/>
    <property type="evidence" value="ECO:0007669"/>
    <property type="project" value="UniProtKB-ARBA"/>
</dbReference>
<dbReference type="SUPFAM" id="SSF53213">
    <property type="entry name" value="LigB-like"/>
    <property type="match status" value="1"/>
</dbReference>
<dbReference type="AlphaFoldDB" id="A0A6P2BZI6"/>
<feature type="domain" description="Extradiol ring-cleavage dioxygenase class III enzyme subunit B" evidence="1">
    <location>
        <begin position="8"/>
        <end position="258"/>
    </location>
</feature>